<dbReference type="SUPFAM" id="SSF160424">
    <property type="entry name" value="BH3703-like"/>
    <property type="match status" value="1"/>
</dbReference>
<name>A0A1X7JNV0_9MICO</name>
<dbReference type="InterPro" id="IPR036170">
    <property type="entry name" value="YezG-like_sf"/>
</dbReference>
<dbReference type="Proteomes" id="UP000193244">
    <property type="component" value="Unassembled WGS sequence"/>
</dbReference>
<gene>
    <name evidence="1" type="ORF">SAMN06296010_1543</name>
</gene>
<keyword evidence="2" id="KW-1185">Reference proteome</keyword>
<evidence type="ECO:0000313" key="1">
    <source>
        <dbReference type="EMBL" id="SMG29125.1"/>
    </source>
</evidence>
<sequence length="150" mass="17121">MTNASGNELGGILGERVYFEETAKALFSLIPSGFERVELRMRALVGFNSASARILRADGSRDSLKDFDSATDAAKRLREAMYREGAGTWFSVLFVVTVEGKVDVAYNYDEEPEWKYPIDPVLYVQDFERFPRDPENIPEWLQKRVLEARS</sequence>
<dbReference type="AlphaFoldDB" id="A0A1X7JNV0"/>
<dbReference type="STRING" id="150121.SAMN06296010_1543"/>
<evidence type="ECO:0000313" key="2">
    <source>
        <dbReference type="Proteomes" id="UP000193244"/>
    </source>
</evidence>
<accession>A0A1X7JNV0</accession>
<organism evidence="1 2">
    <name type="scientific">Agreia pratensis</name>
    <dbReference type="NCBI Taxonomy" id="150121"/>
    <lineage>
        <taxon>Bacteria</taxon>
        <taxon>Bacillati</taxon>
        <taxon>Actinomycetota</taxon>
        <taxon>Actinomycetes</taxon>
        <taxon>Micrococcales</taxon>
        <taxon>Microbacteriaceae</taxon>
        <taxon>Agreia</taxon>
    </lineage>
</organism>
<dbReference type="OrthoDB" id="6957847at2"/>
<dbReference type="EMBL" id="FXAY01000002">
    <property type="protein sequence ID" value="SMG29125.1"/>
    <property type="molecule type" value="Genomic_DNA"/>
</dbReference>
<dbReference type="RefSeq" id="WP_085484609.1">
    <property type="nucleotide sequence ID" value="NZ_FXAY01000002.1"/>
</dbReference>
<protein>
    <submittedName>
        <fullName evidence="1">Uncharacterized protein</fullName>
    </submittedName>
</protein>
<proteinExistence type="predicted"/>
<reference evidence="2" key="1">
    <citation type="submission" date="2017-04" db="EMBL/GenBank/DDBJ databases">
        <authorList>
            <person name="Varghese N."/>
            <person name="Submissions S."/>
        </authorList>
    </citation>
    <scope>NUCLEOTIDE SEQUENCE [LARGE SCALE GENOMIC DNA]</scope>
    <source>
        <strain evidence="2">VKM Ac-2510</strain>
    </source>
</reference>